<accession>A0A7R8ZQG3</accession>
<feature type="region of interest" description="Disordered" evidence="7">
    <location>
        <begin position="1"/>
        <end position="47"/>
    </location>
</feature>
<feature type="transmembrane region" description="Helical" evidence="8">
    <location>
        <begin position="134"/>
        <end position="155"/>
    </location>
</feature>
<dbReference type="InterPro" id="IPR050681">
    <property type="entry name" value="CDF/SLC30A"/>
</dbReference>
<keyword evidence="4" id="KW-0862">Zinc</keyword>
<dbReference type="SUPFAM" id="SSF161111">
    <property type="entry name" value="Cation efflux protein transmembrane domain-like"/>
    <property type="match status" value="1"/>
</dbReference>
<evidence type="ECO:0000256" key="2">
    <source>
        <dbReference type="ARBA" id="ARBA00008873"/>
    </source>
</evidence>
<feature type="non-terminal residue" evidence="10">
    <location>
        <position position="1"/>
    </location>
</feature>
<dbReference type="GO" id="GO:0005886">
    <property type="term" value="C:plasma membrane"/>
    <property type="evidence" value="ECO:0007669"/>
    <property type="project" value="TreeGrafter"/>
</dbReference>
<comment type="subcellular location">
    <subcellularLocation>
        <location evidence="1">Membrane</location>
        <topology evidence="1">Multi-pass membrane protein</topology>
    </subcellularLocation>
</comment>
<evidence type="ECO:0000256" key="6">
    <source>
        <dbReference type="ARBA" id="ARBA00023136"/>
    </source>
</evidence>
<evidence type="ECO:0000259" key="9">
    <source>
        <dbReference type="Pfam" id="PF01545"/>
    </source>
</evidence>
<feature type="compositionally biased region" description="Low complexity" evidence="7">
    <location>
        <begin position="26"/>
        <end position="37"/>
    </location>
</feature>
<keyword evidence="4" id="KW-0864">Zinc transport</keyword>
<dbReference type="Pfam" id="PF01545">
    <property type="entry name" value="Cation_efflux"/>
    <property type="match status" value="1"/>
</dbReference>
<reference evidence="10" key="1">
    <citation type="submission" date="2020-11" db="EMBL/GenBank/DDBJ databases">
        <authorList>
            <person name="Tran Van P."/>
        </authorList>
    </citation>
    <scope>NUCLEOTIDE SEQUENCE</scope>
</reference>
<evidence type="ECO:0000256" key="1">
    <source>
        <dbReference type="ARBA" id="ARBA00004141"/>
    </source>
</evidence>
<evidence type="ECO:0000313" key="10">
    <source>
        <dbReference type="EMBL" id="CAD7233277.1"/>
    </source>
</evidence>
<keyword evidence="4" id="KW-0813">Transport</keyword>
<keyword evidence="5 8" id="KW-1133">Transmembrane helix</keyword>
<evidence type="ECO:0000256" key="3">
    <source>
        <dbReference type="ARBA" id="ARBA00022692"/>
    </source>
</evidence>
<comment type="similarity">
    <text evidence="2">Belongs to the cation diffusion facilitator (CDF) transporter (TC 2.A.4) family. SLC30A subfamily.</text>
</comment>
<organism evidence="10">
    <name type="scientific">Cyprideis torosa</name>
    <dbReference type="NCBI Taxonomy" id="163714"/>
    <lineage>
        <taxon>Eukaryota</taxon>
        <taxon>Metazoa</taxon>
        <taxon>Ecdysozoa</taxon>
        <taxon>Arthropoda</taxon>
        <taxon>Crustacea</taxon>
        <taxon>Oligostraca</taxon>
        <taxon>Ostracoda</taxon>
        <taxon>Podocopa</taxon>
        <taxon>Podocopida</taxon>
        <taxon>Cytherocopina</taxon>
        <taxon>Cytheroidea</taxon>
        <taxon>Cytherideidae</taxon>
        <taxon>Cyprideis</taxon>
    </lineage>
</organism>
<protein>
    <recommendedName>
        <fullName evidence="9">Cation efflux protein transmembrane domain-containing protein</fullName>
    </recommendedName>
</protein>
<dbReference type="InterPro" id="IPR058533">
    <property type="entry name" value="Cation_efflux_TM"/>
</dbReference>
<dbReference type="GO" id="GO:0010043">
    <property type="term" value="P:response to zinc ion"/>
    <property type="evidence" value="ECO:0007669"/>
    <property type="project" value="TreeGrafter"/>
</dbReference>
<feature type="transmembrane region" description="Helical" evidence="8">
    <location>
        <begin position="196"/>
        <end position="223"/>
    </location>
</feature>
<evidence type="ECO:0000256" key="8">
    <source>
        <dbReference type="SAM" id="Phobius"/>
    </source>
</evidence>
<evidence type="ECO:0000256" key="7">
    <source>
        <dbReference type="SAM" id="MobiDB-lite"/>
    </source>
</evidence>
<feature type="transmembrane region" description="Helical" evidence="8">
    <location>
        <begin position="235"/>
        <end position="256"/>
    </location>
</feature>
<proteinExistence type="inferred from homology"/>
<dbReference type="GO" id="GO:0005385">
    <property type="term" value="F:zinc ion transmembrane transporter activity"/>
    <property type="evidence" value="ECO:0007669"/>
    <property type="project" value="TreeGrafter"/>
</dbReference>
<feature type="transmembrane region" description="Helical" evidence="8">
    <location>
        <begin position="167"/>
        <end position="184"/>
    </location>
</feature>
<dbReference type="AlphaFoldDB" id="A0A7R8ZQG3"/>
<sequence length="293" mass="31307">MTVIGPGAEDGAVGRSGDYGAMARQSSSPNPSTSSSEGGSGSLSRTETNPAWYRPMFDVDGVSELPLSRSFSGALVVTLCDRKDGSDHSITVAGPAHLSASGNYPFECSSEDDEARHCHEGRRVVPDYRARRKLIIASILCVIFMVGEVIGGYFANSLAIATDAAHLLSDFASFMISLFALWMAHRPPTKKMSFGWYRAEVVGALASILLIWVVTGVLVYIAIERIIHMNFEINALIMLITSGAGVIINLIMGCALHQHGHGSTKETETGGKVPVKFTLAEETTQLLARKSGG</sequence>
<feature type="domain" description="Cation efflux protein transmembrane" evidence="9">
    <location>
        <begin position="134"/>
        <end position="261"/>
    </location>
</feature>
<name>A0A7R8ZQG3_9CRUS</name>
<evidence type="ECO:0000256" key="5">
    <source>
        <dbReference type="ARBA" id="ARBA00022989"/>
    </source>
</evidence>
<gene>
    <name evidence="10" type="ORF">CTOB1V02_LOCUS11100</name>
</gene>
<dbReference type="InterPro" id="IPR002524">
    <property type="entry name" value="Cation_efflux"/>
</dbReference>
<keyword evidence="4" id="KW-0406">Ion transport</keyword>
<dbReference type="PANTHER" id="PTHR11562">
    <property type="entry name" value="CATION EFFLUX PROTEIN/ ZINC TRANSPORTER"/>
    <property type="match status" value="1"/>
</dbReference>
<evidence type="ECO:0000256" key="4">
    <source>
        <dbReference type="ARBA" id="ARBA00022906"/>
    </source>
</evidence>
<dbReference type="OrthoDB" id="9944568at2759"/>
<dbReference type="EMBL" id="OB665950">
    <property type="protein sequence ID" value="CAD7233277.1"/>
    <property type="molecule type" value="Genomic_DNA"/>
</dbReference>
<dbReference type="PANTHER" id="PTHR11562:SF17">
    <property type="entry name" value="RE54080P-RELATED"/>
    <property type="match status" value="1"/>
</dbReference>
<dbReference type="Gene3D" id="1.20.1510.10">
    <property type="entry name" value="Cation efflux protein transmembrane domain"/>
    <property type="match status" value="1"/>
</dbReference>
<dbReference type="InterPro" id="IPR027469">
    <property type="entry name" value="Cation_efflux_TMD_sf"/>
</dbReference>
<keyword evidence="6 8" id="KW-0472">Membrane</keyword>
<dbReference type="NCBIfam" id="TIGR01297">
    <property type="entry name" value="CDF"/>
    <property type="match status" value="1"/>
</dbReference>
<keyword evidence="3 8" id="KW-0812">Transmembrane</keyword>